<organism evidence="1 2">
    <name type="scientific">Moritella viscosa</name>
    <dbReference type="NCBI Taxonomy" id="80854"/>
    <lineage>
        <taxon>Bacteria</taxon>
        <taxon>Pseudomonadati</taxon>
        <taxon>Pseudomonadota</taxon>
        <taxon>Gammaproteobacteria</taxon>
        <taxon>Alteromonadales</taxon>
        <taxon>Moritellaceae</taxon>
        <taxon>Moritella</taxon>
    </lineage>
</organism>
<dbReference type="GO" id="GO:0004812">
    <property type="term" value="F:aminoacyl-tRNA ligase activity"/>
    <property type="evidence" value="ECO:0007669"/>
    <property type="project" value="UniProtKB-KW"/>
</dbReference>
<dbReference type="Proteomes" id="UP000183794">
    <property type="component" value="Unassembled WGS sequence"/>
</dbReference>
<dbReference type="AlphaFoldDB" id="A0A1L0AW98"/>
<proteinExistence type="predicted"/>
<evidence type="ECO:0000313" key="2">
    <source>
        <dbReference type="Proteomes" id="UP000183794"/>
    </source>
</evidence>
<gene>
    <name evidence="1" type="ORF">NVI5450_4884</name>
</gene>
<protein>
    <submittedName>
        <fullName evidence="1">Methionyl-tRNA synthetase-Methionine--tRNA ligase</fullName>
    </submittedName>
</protein>
<name>A0A1L0AW98_9GAMM</name>
<evidence type="ECO:0000313" key="1">
    <source>
        <dbReference type="EMBL" id="SGZ20487.1"/>
    </source>
</evidence>
<reference evidence="1 2" key="1">
    <citation type="submission" date="2016-11" db="EMBL/GenBank/DDBJ databases">
        <authorList>
            <person name="Jaros S."/>
            <person name="Januszkiewicz K."/>
            <person name="Wedrychowicz H."/>
        </authorList>
    </citation>
    <scope>NUCLEOTIDE SEQUENCE [LARGE SCALE GENOMIC DNA]</scope>
    <source>
        <strain evidence="1">NVI 5450</strain>
    </source>
</reference>
<keyword evidence="1" id="KW-0436">Ligase</keyword>
<sequence>MKRSMVIKKILTLVTTCPACGERAYDDGSCQVCGHSH</sequence>
<dbReference type="EMBL" id="FPLD01000168">
    <property type="protein sequence ID" value="SGZ20487.1"/>
    <property type="molecule type" value="Genomic_DNA"/>
</dbReference>
<accession>A0A1L0AW98</accession>
<keyword evidence="1" id="KW-0030">Aminoacyl-tRNA synthetase</keyword>